<proteinExistence type="predicted"/>
<dbReference type="InterPro" id="IPR036691">
    <property type="entry name" value="Endo/exonu/phosph_ase_sf"/>
</dbReference>
<dbReference type="Pfam" id="PF03372">
    <property type="entry name" value="Exo_endo_phos"/>
    <property type="match status" value="1"/>
</dbReference>
<dbReference type="Gene3D" id="3.60.10.10">
    <property type="entry name" value="Endonuclease/exonuclease/phosphatase"/>
    <property type="match status" value="1"/>
</dbReference>
<gene>
    <name evidence="2" type="ORF">CPB83DRAFT_775847</name>
</gene>
<evidence type="ECO:0000313" key="3">
    <source>
        <dbReference type="Proteomes" id="UP000807306"/>
    </source>
</evidence>
<dbReference type="InterPro" id="IPR005135">
    <property type="entry name" value="Endo/exonuclease/phosphatase"/>
</dbReference>
<feature type="non-terminal residue" evidence="2">
    <location>
        <position position="446"/>
    </location>
</feature>
<dbReference type="Proteomes" id="UP000807306">
    <property type="component" value="Unassembled WGS sequence"/>
</dbReference>
<dbReference type="OrthoDB" id="412006at2759"/>
<comment type="caution">
    <text evidence="2">The sequence shown here is derived from an EMBL/GenBank/DDBJ whole genome shotgun (WGS) entry which is preliminary data.</text>
</comment>
<dbReference type="AlphaFoldDB" id="A0A9P6JJG9"/>
<organism evidence="2 3">
    <name type="scientific">Crepidotus variabilis</name>
    <dbReference type="NCBI Taxonomy" id="179855"/>
    <lineage>
        <taxon>Eukaryota</taxon>
        <taxon>Fungi</taxon>
        <taxon>Dikarya</taxon>
        <taxon>Basidiomycota</taxon>
        <taxon>Agaricomycotina</taxon>
        <taxon>Agaricomycetes</taxon>
        <taxon>Agaricomycetidae</taxon>
        <taxon>Agaricales</taxon>
        <taxon>Agaricineae</taxon>
        <taxon>Crepidotaceae</taxon>
        <taxon>Crepidotus</taxon>
    </lineage>
</organism>
<evidence type="ECO:0000313" key="2">
    <source>
        <dbReference type="EMBL" id="KAF9523247.1"/>
    </source>
</evidence>
<keyword evidence="3" id="KW-1185">Reference proteome</keyword>
<evidence type="ECO:0000259" key="1">
    <source>
        <dbReference type="Pfam" id="PF03372"/>
    </source>
</evidence>
<feature type="domain" description="Endonuclease/exonuclease/phosphatase" evidence="1">
    <location>
        <begin position="26"/>
        <end position="259"/>
    </location>
</feature>
<protein>
    <recommendedName>
        <fullName evidence="1">Endonuclease/exonuclease/phosphatase domain-containing protein</fullName>
    </recommendedName>
</protein>
<dbReference type="GO" id="GO:0003824">
    <property type="term" value="F:catalytic activity"/>
    <property type="evidence" value="ECO:0007669"/>
    <property type="project" value="InterPro"/>
</dbReference>
<reference evidence="2" key="1">
    <citation type="submission" date="2020-11" db="EMBL/GenBank/DDBJ databases">
        <authorList>
            <consortium name="DOE Joint Genome Institute"/>
            <person name="Ahrendt S."/>
            <person name="Riley R."/>
            <person name="Andreopoulos W."/>
            <person name="Labutti K."/>
            <person name="Pangilinan J."/>
            <person name="Ruiz-Duenas F.J."/>
            <person name="Barrasa J.M."/>
            <person name="Sanchez-Garcia M."/>
            <person name="Camarero S."/>
            <person name="Miyauchi S."/>
            <person name="Serrano A."/>
            <person name="Linde D."/>
            <person name="Babiker R."/>
            <person name="Drula E."/>
            <person name="Ayuso-Fernandez I."/>
            <person name="Pacheco R."/>
            <person name="Padilla G."/>
            <person name="Ferreira P."/>
            <person name="Barriuso J."/>
            <person name="Kellner H."/>
            <person name="Castanera R."/>
            <person name="Alfaro M."/>
            <person name="Ramirez L."/>
            <person name="Pisabarro A.G."/>
            <person name="Kuo A."/>
            <person name="Tritt A."/>
            <person name="Lipzen A."/>
            <person name="He G."/>
            <person name="Yan M."/>
            <person name="Ng V."/>
            <person name="Cullen D."/>
            <person name="Martin F."/>
            <person name="Rosso M.-N."/>
            <person name="Henrissat B."/>
            <person name="Hibbett D."/>
            <person name="Martinez A.T."/>
            <person name="Grigoriev I.V."/>
        </authorList>
    </citation>
    <scope>NUCLEOTIDE SEQUENCE</scope>
    <source>
        <strain evidence="2">CBS 506.95</strain>
    </source>
</reference>
<sequence>MSNTPEEGEILEGPPNIPQTHVLSVLSFNVNHKSAIHDYLLETCCNYDLLFIQEPTWRHIRNAPTASNREGKSVIGAPIHRNWICIPGKFDPDPEDPDPIFNNRPRVLVYVNKRLGKYRPSIRKDIVDHRDIILLSLYVGGEAVNFLNVYNDADGTALAVLGDIAHTIPNVVYMSGDFNIRSRHWDPMFPNHPTSAANLDGVAAALGIERTLFSNPGPTHVPHNQFLAGTVIDLAFVEDTQVVAVTTQLMHVLKGDSDHVPLKTRVTINKAPDLIPRRFIKPRSDEEKAYLEQIAECFSHIHIEEPPQDADALENLSKQVSTIFTDAWNDHSKLSRHSYCAKSWWNQECATAMAVYRTASAFDPDNKFEAWNSFRKATRNAKREFYDDLIDTVANSNKRPWDLMEWSKQWKLPAVEAIKDNQGVPCGSLEDLWTLLHTTYNSASDR</sequence>
<name>A0A9P6JJG9_9AGAR</name>
<accession>A0A9P6JJG9</accession>
<dbReference type="SUPFAM" id="SSF56219">
    <property type="entry name" value="DNase I-like"/>
    <property type="match status" value="1"/>
</dbReference>
<dbReference type="EMBL" id="MU157922">
    <property type="protein sequence ID" value="KAF9523247.1"/>
    <property type="molecule type" value="Genomic_DNA"/>
</dbReference>